<comment type="catalytic activity">
    <reaction evidence="14">
        <text>(2R,3S)-3-isopropylmalate + NAD(+) = 4-methyl-2-oxopentanoate + CO2 + NADH</text>
        <dbReference type="Rhea" id="RHEA:32271"/>
        <dbReference type="ChEBI" id="CHEBI:16526"/>
        <dbReference type="ChEBI" id="CHEBI:17865"/>
        <dbReference type="ChEBI" id="CHEBI:35121"/>
        <dbReference type="ChEBI" id="CHEBI:57540"/>
        <dbReference type="ChEBI" id="CHEBI:57945"/>
        <dbReference type="EC" id="1.1.1.85"/>
    </reaction>
</comment>
<name>A0A0D1ZQJ9_EXOME</name>
<protein>
    <recommendedName>
        <fullName evidence="4 14">3-isopropylmalate dehydrogenase</fullName>
        <ecNumber evidence="4 14">1.1.1.85</ecNumber>
    </recommendedName>
</protein>
<evidence type="ECO:0000256" key="11">
    <source>
        <dbReference type="ARBA" id="ARBA00023211"/>
    </source>
</evidence>
<keyword evidence="9 13" id="KW-0560">Oxidoreductase</keyword>
<dbReference type="OrthoDB" id="419183at2759"/>
<feature type="compositionally biased region" description="Basic and acidic residues" evidence="15">
    <location>
        <begin position="411"/>
        <end position="430"/>
    </location>
</feature>
<dbReference type="GO" id="GO:0009098">
    <property type="term" value="P:L-leucine biosynthetic process"/>
    <property type="evidence" value="ECO:0007669"/>
    <property type="project" value="UniProtKB-UniPathway"/>
</dbReference>
<dbReference type="InterPro" id="IPR024084">
    <property type="entry name" value="IsoPropMal-DH-like_dom"/>
</dbReference>
<keyword evidence="10 14" id="KW-0520">NAD</keyword>
<dbReference type="GO" id="GO:0051287">
    <property type="term" value="F:NAD binding"/>
    <property type="evidence" value="ECO:0007669"/>
    <property type="project" value="InterPro"/>
</dbReference>
<comment type="function">
    <text evidence="14">Catalyzes the oxidation of 3-carboxy-2-hydroxy-4-methylpentanoate (3-isopropylmalate) to 3-carboxy-4-methyl-2-oxopentanoate. The product decarboxylates to 4-methyl-2 oxopentanoate.</text>
</comment>
<dbReference type="GO" id="GO:0003862">
    <property type="term" value="F:3-isopropylmalate dehydrogenase activity"/>
    <property type="evidence" value="ECO:0007669"/>
    <property type="project" value="UniProtKB-EC"/>
</dbReference>
<dbReference type="EMBL" id="KN847525">
    <property type="protein sequence ID" value="KIV89013.1"/>
    <property type="molecule type" value="Genomic_DNA"/>
</dbReference>
<dbReference type="GeneID" id="27326477"/>
<keyword evidence="7 14" id="KW-0479">Metal-binding</keyword>
<comment type="cofactor">
    <cofactor evidence="14">
        <name>Mg(2+)</name>
        <dbReference type="ChEBI" id="CHEBI:18420"/>
    </cofactor>
    <cofactor evidence="14">
        <name>Mn(2+)</name>
        <dbReference type="ChEBI" id="CHEBI:29035"/>
    </cofactor>
    <text evidence="14">Binds 1 Mg(2+) or Mn(2+) ion per subunit.</text>
</comment>
<comment type="subunit">
    <text evidence="3 14">Homodimer.</text>
</comment>
<evidence type="ECO:0000259" key="16">
    <source>
        <dbReference type="SMART" id="SM01329"/>
    </source>
</evidence>
<evidence type="ECO:0000256" key="1">
    <source>
        <dbReference type="ARBA" id="ARBA00001936"/>
    </source>
</evidence>
<evidence type="ECO:0000256" key="2">
    <source>
        <dbReference type="ARBA" id="ARBA00007769"/>
    </source>
</evidence>
<evidence type="ECO:0000256" key="13">
    <source>
        <dbReference type="RuleBase" id="RU004443"/>
    </source>
</evidence>
<evidence type="ECO:0000256" key="3">
    <source>
        <dbReference type="ARBA" id="ARBA00011738"/>
    </source>
</evidence>
<keyword evidence="12 14" id="KW-0100">Branched-chain amino acid biosynthesis</keyword>
<keyword evidence="11" id="KW-0464">Manganese</keyword>
<evidence type="ECO:0000256" key="9">
    <source>
        <dbReference type="ARBA" id="ARBA00023002"/>
    </source>
</evidence>
<evidence type="ECO:0000256" key="8">
    <source>
        <dbReference type="ARBA" id="ARBA00022842"/>
    </source>
</evidence>
<evidence type="ECO:0000256" key="10">
    <source>
        <dbReference type="ARBA" id="ARBA00023027"/>
    </source>
</evidence>
<evidence type="ECO:0000256" key="15">
    <source>
        <dbReference type="SAM" id="MobiDB-lite"/>
    </source>
</evidence>
<dbReference type="SUPFAM" id="SSF53659">
    <property type="entry name" value="Isocitrate/Isopropylmalate dehydrogenase-like"/>
    <property type="match status" value="1"/>
</dbReference>
<comment type="cofactor">
    <cofactor evidence="1">
        <name>Mn(2+)</name>
        <dbReference type="ChEBI" id="CHEBI:29035"/>
    </cofactor>
</comment>
<dbReference type="VEuPathDB" id="FungiDB:PV10_08632"/>
<dbReference type="Gene3D" id="3.40.718.10">
    <property type="entry name" value="Isopropylmalate Dehydrogenase"/>
    <property type="match status" value="1"/>
</dbReference>
<feature type="domain" description="Isopropylmalate dehydrogenase-like" evidence="16">
    <location>
        <begin position="8"/>
        <end position="375"/>
    </location>
</feature>
<comment type="similarity">
    <text evidence="2 13">Belongs to the isocitrate and isopropylmalate dehydrogenases family.</text>
</comment>
<evidence type="ECO:0000256" key="7">
    <source>
        <dbReference type="ARBA" id="ARBA00022723"/>
    </source>
</evidence>
<evidence type="ECO:0000256" key="6">
    <source>
        <dbReference type="ARBA" id="ARBA00022605"/>
    </source>
</evidence>
<keyword evidence="5 14" id="KW-0432">Leucine biosynthesis</keyword>
<evidence type="ECO:0000256" key="5">
    <source>
        <dbReference type="ARBA" id="ARBA00022430"/>
    </source>
</evidence>
<organism evidence="17 18">
    <name type="scientific">Exophiala mesophila</name>
    <name type="common">Black yeast-like fungus</name>
    <dbReference type="NCBI Taxonomy" id="212818"/>
    <lineage>
        <taxon>Eukaryota</taxon>
        <taxon>Fungi</taxon>
        <taxon>Dikarya</taxon>
        <taxon>Ascomycota</taxon>
        <taxon>Pezizomycotina</taxon>
        <taxon>Eurotiomycetes</taxon>
        <taxon>Chaetothyriomycetidae</taxon>
        <taxon>Chaetothyriales</taxon>
        <taxon>Herpotrichiellaceae</taxon>
        <taxon>Exophiala</taxon>
    </lineage>
</organism>
<evidence type="ECO:0000313" key="17">
    <source>
        <dbReference type="EMBL" id="KIV89013.1"/>
    </source>
</evidence>
<reference evidence="17 18" key="1">
    <citation type="submission" date="2015-01" db="EMBL/GenBank/DDBJ databases">
        <title>The Genome Sequence of Exophiala mesophila CBS40295.</title>
        <authorList>
            <consortium name="The Broad Institute Genomics Platform"/>
            <person name="Cuomo C."/>
            <person name="de Hoog S."/>
            <person name="Gorbushina A."/>
            <person name="Stielow B."/>
            <person name="Teixiera M."/>
            <person name="Abouelleil A."/>
            <person name="Chapman S.B."/>
            <person name="Priest M."/>
            <person name="Young S.K."/>
            <person name="Wortman J."/>
            <person name="Nusbaum C."/>
            <person name="Birren B."/>
        </authorList>
    </citation>
    <scope>NUCLEOTIDE SEQUENCE [LARGE SCALE GENOMIC DNA]</scope>
    <source>
        <strain evidence="17 18">CBS 40295</strain>
    </source>
</reference>
<feature type="region of interest" description="Disordered" evidence="15">
    <location>
        <begin position="411"/>
        <end position="440"/>
    </location>
</feature>
<gene>
    <name evidence="17" type="ORF">PV10_08632</name>
</gene>
<dbReference type="NCBIfam" id="TIGR00169">
    <property type="entry name" value="leuB"/>
    <property type="match status" value="1"/>
</dbReference>
<dbReference type="Pfam" id="PF00180">
    <property type="entry name" value="Iso_dh"/>
    <property type="match status" value="1"/>
</dbReference>
<dbReference type="PROSITE" id="PS00470">
    <property type="entry name" value="IDH_IMDH"/>
    <property type="match status" value="1"/>
</dbReference>
<dbReference type="PANTHER" id="PTHR42979:SF4">
    <property type="entry name" value="3-ISOPROPYLMALATE DEHYDROGENASE"/>
    <property type="match status" value="1"/>
</dbReference>
<dbReference type="STRING" id="212818.A0A0D1ZQJ9"/>
<dbReference type="RefSeq" id="XP_016220587.1">
    <property type="nucleotide sequence ID" value="XM_016373676.1"/>
</dbReference>
<keyword evidence="18" id="KW-1185">Reference proteome</keyword>
<dbReference type="FunFam" id="3.40.718.10:FF:000006">
    <property type="entry name" value="3-isopropylmalate dehydrogenase"/>
    <property type="match status" value="1"/>
</dbReference>
<evidence type="ECO:0000313" key="18">
    <source>
        <dbReference type="Proteomes" id="UP000054302"/>
    </source>
</evidence>
<dbReference type="EC" id="1.1.1.85" evidence="4 14"/>
<dbReference type="HOGENOM" id="CLU_031953_0_3_1"/>
<sequence length="440" mass="46882">MSSPQTFRVLVIAGDHVGPEVMTEALKVLDIVQQFSPSNVRFQYNHQIAGGSSIDKHKTPITDEVLRIAKEESDAVLFGSVGGPEWGTAYPNPESGLLRLRRHLDAFANIRPCTFYSRSLVPLSPLKPEIATGTNFIVLRENCGGAYFGEKVERDDYASDSWAYSQDEIVRASRVAAALARTMGKDGLGTGKCAAGPATVWSSDKANVLASGRLWRKVTSQVFKDEFPDVELKHQLADSLSMLMVKDPKMFNGVIHTDNTFGDMLSDQAGGVVGTLGVLPSASICGVPDGGKCNGIYEPTHGSAPDISGKGIVNPTAQILSAALMLRYSFGLGEDALAIEQAVEKVLDGKDIGGLEIRTGDLGGKSTTKQVGDAVADVLRGILTGRVNAVGSGETTTDPSKKELAARAKEHAVHASENKQWEAKLKKEHVPTGPNEALAL</sequence>
<dbReference type="PANTHER" id="PTHR42979">
    <property type="entry name" value="3-ISOPROPYLMALATE DEHYDROGENASE"/>
    <property type="match status" value="1"/>
</dbReference>
<evidence type="ECO:0000256" key="12">
    <source>
        <dbReference type="ARBA" id="ARBA00023304"/>
    </source>
</evidence>
<dbReference type="SMART" id="SM01329">
    <property type="entry name" value="Iso_dh"/>
    <property type="match status" value="1"/>
</dbReference>
<comment type="pathway">
    <text evidence="14">Amino-acid biosynthesis; L-leucine biosynthesis; L-leucine from 3-methyl-2-oxobutanoate: step 3/4.</text>
</comment>
<keyword evidence="6" id="KW-0028">Amino-acid biosynthesis</keyword>
<keyword evidence="8" id="KW-0460">Magnesium</keyword>
<dbReference type="Proteomes" id="UP000054302">
    <property type="component" value="Unassembled WGS sequence"/>
</dbReference>
<evidence type="ECO:0000256" key="14">
    <source>
        <dbReference type="RuleBase" id="RU004445"/>
    </source>
</evidence>
<dbReference type="GO" id="GO:0005829">
    <property type="term" value="C:cytosol"/>
    <property type="evidence" value="ECO:0007669"/>
    <property type="project" value="TreeGrafter"/>
</dbReference>
<dbReference type="UniPathway" id="UPA00048">
    <property type="reaction ID" value="UER00072"/>
</dbReference>
<evidence type="ECO:0000256" key="4">
    <source>
        <dbReference type="ARBA" id="ARBA00013101"/>
    </source>
</evidence>
<dbReference type="InterPro" id="IPR004429">
    <property type="entry name" value="Isopropylmalate_DH"/>
</dbReference>
<dbReference type="AlphaFoldDB" id="A0A0D1ZQJ9"/>
<proteinExistence type="inferred from homology"/>
<dbReference type="InterPro" id="IPR019818">
    <property type="entry name" value="IsoCit/isopropylmalate_DH_CS"/>
</dbReference>
<accession>A0A0D1ZQJ9</accession>
<dbReference type="GO" id="GO:0000287">
    <property type="term" value="F:magnesium ion binding"/>
    <property type="evidence" value="ECO:0007669"/>
    <property type="project" value="InterPro"/>
</dbReference>
<dbReference type="OMA" id="CAANPPN"/>